<reference evidence="1 2" key="1">
    <citation type="journal article" date="2020" name="Mol. Biol. Evol.">
        <title>Distinct Expression and Methylation Patterns for Genes with Different Fates following a Single Whole-Genome Duplication in Flowering Plants.</title>
        <authorList>
            <person name="Shi T."/>
            <person name="Rahmani R.S."/>
            <person name="Gugger P.F."/>
            <person name="Wang M."/>
            <person name="Li H."/>
            <person name="Zhang Y."/>
            <person name="Li Z."/>
            <person name="Wang Q."/>
            <person name="Van de Peer Y."/>
            <person name="Marchal K."/>
            <person name="Chen J."/>
        </authorList>
    </citation>
    <scope>NUCLEOTIDE SEQUENCE [LARGE SCALE GENOMIC DNA]</scope>
    <source>
        <tissue evidence="1">Leaf</tissue>
    </source>
</reference>
<comment type="caution">
    <text evidence="1">The sequence shown here is derived from an EMBL/GenBank/DDBJ whole genome shotgun (WGS) entry which is preliminary data.</text>
</comment>
<name>A0A822Z5H9_NELNU</name>
<protein>
    <submittedName>
        <fullName evidence="1">Uncharacterized protein</fullName>
    </submittedName>
</protein>
<keyword evidence="2" id="KW-1185">Reference proteome</keyword>
<organism evidence="1 2">
    <name type="scientific">Nelumbo nucifera</name>
    <name type="common">Sacred lotus</name>
    <dbReference type="NCBI Taxonomy" id="4432"/>
    <lineage>
        <taxon>Eukaryota</taxon>
        <taxon>Viridiplantae</taxon>
        <taxon>Streptophyta</taxon>
        <taxon>Embryophyta</taxon>
        <taxon>Tracheophyta</taxon>
        <taxon>Spermatophyta</taxon>
        <taxon>Magnoliopsida</taxon>
        <taxon>Proteales</taxon>
        <taxon>Nelumbonaceae</taxon>
        <taxon>Nelumbo</taxon>
    </lineage>
</organism>
<sequence>MVSVISTKKSVRFGCMPSVGLKVNVVK</sequence>
<dbReference type="EMBL" id="DUZY01000005">
    <property type="protein sequence ID" value="DAD40332.1"/>
    <property type="molecule type" value="Genomic_DNA"/>
</dbReference>
<dbReference type="AlphaFoldDB" id="A0A822Z5H9"/>
<evidence type="ECO:0000313" key="1">
    <source>
        <dbReference type="EMBL" id="DAD40332.1"/>
    </source>
</evidence>
<proteinExistence type="predicted"/>
<gene>
    <name evidence="1" type="ORF">HUJ06_014655</name>
</gene>
<accession>A0A822Z5H9</accession>
<evidence type="ECO:0000313" key="2">
    <source>
        <dbReference type="Proteomes" id="UP000607653"/>
    </source>
</evidence>
<dbReference type="Proteomes" id="UP000607653">
    <property type="component" value="Unassembled WGS sequence"/>
</dbReference>